<evidence type="ECO:0000313" key="3">
    <source>
        <dbReference type="EMBL" id="NRS93382.1"/>
    </source>
</evidence>
<dbReference type="AlphaFoldDB" id="A0A8J8GCU0"/>
<gene>
    <name evidence="3" type="ORF">HNQ03_002471</name>
</gene>
<dbReference type="Pfam" id="PF13239">
    <property type="entry name" value="2TM"/>
    <property type="match status" value="1"/>
</dbReference>
<keyword evidence="1" id="KW-0472">Membrane</keyword>
<feature type="domain" description="2TM" evidence="2">
    <location>
        <begin position="14"/>
        <end position="91"/>
    </location>
</feature>
<proteinExistence type="predicted"/>
<keyword evidence="1" id="KW-0812">Transmembrane</keyword>
<sequence length="99" mass="12005">MENLTKQEIDYSFAKERVQKLKKFYTSLAIFIIIFAAYSMRRYYLSGDIIFMDKRNISVIFWIWGIILAIKSAKLFFFNGNWERKMMDKELKQTNYGKF</sequence>
<evidence type="ECO:0000256" key="1">
    <source>
        <dbReference type="SAM" id="Phobius"/>
    </source>
</evidence>
<dbReference type="Proteomes" id="UP000610746">
    <property type="component" value="Unassembled WGS sequence"/>
</dbReference>
<dbReference type="InterPro" id="IPR025698">
    <property type="entry name" value="2TM_dom"/>
</dbReference>
<dbReference type="EMBL" id="JABSNO010000020">
    <property type="protein sequence ID" value="NRS93382.1"/>
    <property type="molecule type" value="Genomic_DNA"/>
</dbReference>
<reference evidence="3" key="1">
    <citation type="submission" date="2020-05" db="EMBL/GenBank/DDBJ databases">
        <title>Genomic Encyclopedia of Type Strains, Phase IV (KMG-V): Genome sequencing to study the core and pangenomes of soil and plant-associated prokaryotes.</title>
        <authorList>
            <person name="Whitman W."/>
        </authorList>
    </citation>
    <scope>NUCLEOTIDE SEQUENCE</scope>
    <source>
        <strain evidence="3">16F</strain>
    </source>
</reference>
<keyword evidence="1" id="KW-1133">Transmembrane helix</keyword>
<protein>
    <recommendedName>
        <fullName evidence="2">2TM domain-containing protein</fullName>
    </recommendedName>
</protein>
<name>A0A8J8GCU0_9FLAO</name>
<keyword evidence="4" id="KW-1185">Reference proteome</keyword>
<dbReference type="RefSeq" id="WP_173779946.1">
    <property type="nucleotide sequence ID" value="NZ_JABSNO010000020.1"/>
</dbReference>
<accession>A0A8J8GCU0</accession>
<evidence type="ECO:0000313" key="4">
    <source>
        <dbReference type="Proteomes" id="UP000610746"/>
    </source>
</evidence>
<comment type="caution">
    <text evidence="3">The sequence shown here is derived from an EMBL/GenBank/DDBJ whole genome shotgun (WGS) entry which is preliminary data.</text>
</comment>
<evidence type="ECO:0000259" key="2">
    <source>
        <dbReference type="Pfam" id="PF13239"/>
    </source>
</evidence>
<feature type="transmembrane region" description="Helical" evidence="1">
    <location>
        <begin position="21"/>
        <end position="39"/>
    </location>
</feature>
<organism evidence="3 4">
    <name type="scientific">Frigoriflavimonas asaccharolytica</name>
    <dbReference type="NCBI Taxonomy" id="2735899"/>
    <lineage>
        <taxon>Bacteria</taxon>
        <taxon>Pseudomonadati</taxon>
        <taxon>Bacteroidota</taxon>
        <taxon>Flavobacteriia</taxon>
        <taxon>Flavobacteriales</taxon>
        <taxon>Weeksellaceae</taxon>
        <taxon>Frigoriflavimonas</taxon>
    </lineage>
</organism>
<feature type="transmembrane region" description="Helical" evidence="1">
    <location>
        <begin position="59"/>
        <end position="77"/>
    </location>
</feature>